<keyword evidence="2" id="KW-0716">Sensory transduction</keyword>
<dbReference type="GO" id="GO:0004984">
    <property type="term" value="F:olfactory receptor activity"/>
    <property type="evidence" value="ECO:0007669"/>
    <property type="project" value="InterPro"/>
</dbReference>
<dbReference type="AlphaFoldDB" id="A0A182FAL6"/>
<keyword evidence="5" id="KW-1133">Transmembrane helix</keyword>
<reference evidence="9 10" key="1">
    <citation type="journal article" date="2017" name="G3 (Bethesda)">
        <title>The Physical Genome Mapping of Anopheles albimanus Corrected Scaffold Misassemblies and Identified Interarm Rearrangements in Genus Anopheles.</title>
        <authorList>
            <person name="Artemov G.N."/>
            <person name="Peery A.N."/>
            <person name="Jiang X."/>
            <person name="Tu Z."/>
            <person name="Stegniy V.N."/>
            <person name="Sharakhova M.V."/>
            <person name="Sharakhov I.V."/>
        </authorList>
    </citation>
    <scope>NUCLEOTIDE SEQUENCE [LARGE SCALE GENOMIC DNA]</scope>
    <source>
        <strain evidence="9 10">ALBI9_A</strain>
    </source>
</reference>
<evidence type="ECO:0000256" key="2">
    <source>
        <dbReference type="ARBA" id="ARBA00022606"/>
    </source>
</evidence>
<dbReference type="GO" id="GO:0005549">
    <property type="term" value="F:odorant binding"/>
    <property type="evidence" value="ECO:0007669"/>
    <property type="project" value="InterPro"/>
</dbReference>
<dbReference type="Proteomes" id="UP000069272">
    <property type="component" value="Chromosome 2R"/>
</dbReference>
<protein>
    <submittedName>
        <fullName evidence="9">Uncharacterized protein</fullName>
    </submittedName>
</protein>
<keyword evidence="8" id="KW-0807">Transducer</keyword>
<reference evidence="9" key="2">
    <citation type="submission" date="2022-08" db="UniProtKB">
        <authorList>
            <consortium name="EnsemblMetazoa"/>
        </authorList>
    </citation>
    <scope>IDENTIFICATION</scope>
    <source>
        <strain evidence="9">STECLA/ALBI9_A</strain>
    </source>
</reference>
<organism evidence="9 10">
    <name type="scientific">Anopheles albimanus</name>
    <name type="common">New world malaria mosquito</name>
    <dbReference type="NCBI Taxonomy" id="7167"/>
    <lineage>
        <taxon>Eukaryota</taxon>
        <taxon>Metazoa</taxon>
        <taxon>Ecdysozoa</taxon>
        <taxon>Arthropoda</taxon>
        <taxon>Hexapoda</taxon>
        <taxon>Insecta</taxon>
        <taxon>Pterygota</taxon>
        <taxon>Neoptera</taxon>
        <taxon>Endopterygota</taxon>
        <taxon>Diptera</taxon>
        <taxon>Nematocera</taxon>
        <taxon>Culicoidea</taxon>
        <taxon>Culicidae</taxon>
        <taxon>Anophelinae</taxon>
        <taxon>Anopheles</taxon>
    </lineage>
</organism>
<dbReference type="InterPro" id="IPR004117">
    <property type="entry name" value="7tm6_olfct_rcpt"/>
</dbReference>
<evidence type="ECO:0000313" key="9">
    <source>
        <dbReference type="EnsemblMetazoa" id="AALB003545-PA"/>
    </source>
</evidence>
<dbReference type="GO" id="GO:0007165">
    <property type="term" value="P:signal transduction"/>
    <property type="evidence" value="ECO:0007669"/>
    <property type="project" value="UniProtKB-KW"/>
</dbReference>
<evidence type="ECO:0000256" key="7">
    <source>
        <dbReference type="ARBA" id="ARBA00023170"/>
    </source>
</evidence>
<keyword evidence="4" id="KW-0552">Olfaction</keyword>
<evidence type="ECO:0000313" key="10">
    <source>
        <dbReference type="Proteomes" id="UP000069272"/>
    </source>
</evidence>
<dbReference type="PANTHER" id="PTHR21137:SF43">
    <property type="entry name" value="ODORANT RECEPTOR 47A-RELATED"/>
    <property type="match status" value="1"/>
</dbReference>
<evidence type="ECO:0000256" key="6">
    <source>
        <dbReference type="ARBA" id="ARBA00023136"/>
    </source>
</evidence>
<dbReference type="VEuPathDB" id="VectorBase:AALB20_031734"/>
<evidence type="ECO:0000256" key="3">
    <source>
        <dbReference type="ARBA" id="ARBA00022692"/>
    </source>
</evidence>
<evidence type="ECO:0000256" key="5">
    <source>
        <dbReference type="ARBA" id="ARBA00022989"/>
    </source>
</evidence>
<dbReference type="Pfam" id="PF02949">
    <property type="entry name" value="7tm_6"/>
    <property type="match status" value="1"/>
</dbReference>
<name>A0A182FAL6_ANOAL</name>
<dbReference type="VEuPathDB" id="VectorBase:AALB003545"/>
<evidence type="ECO:0000256" key="1">
    <source>
        <dbReference type="ARBA" id="ARBA00004141"/>
    </source>
</evidence>
<sequence>MVSDFFQVQRWCLVAIGIARGDTRTDRLVFAVSLLTVLVMKLATMLFAVNHRTEIMLLCDCLGPTFTAYLGLLRQCVLSQRRTEIWRLVDELIALKRKAKPAEVRIIERYNRIDLLHAWAYLVSAMATAALFCGAALWKVFSSDAGTDRKLPLLMEFPFDIQHPVTFSVFFIWCSVGIVWVVLESVASDSSFGTLCSSVLAHFVIIQRRFEGLGTVEKDFASVGALIRYHQYVLCLAKRIVGAYRYIIFNQLLISSILLCMLGFQLVISAGTSIMVVYMVYSLAIIIQITYYCYYGSMLHHESEQVQRAIYNGAWYTADIRTQKLLLVCMMRAGKAVDADSGFTRASLPALRSILNSAGSYVTLLLSLLD</sequence>
<keyword evidence="10" id="KW-1185">Reference proteome</keyword>
<keyword evidence="3" id="KW-0812">Transmembrane</keyword>
<proteinExistence type="predicted"/>
<keyword evidence="6" id="KW-0472">Membrane</keyword>
<keyword evidence="7" id="KW-0675">Receptor</keyword>
<dbReference type="STRING" id="7167.A0A182FAL6"/>
<accession>A0A182FAL6</accession>
<comment type="subcellular location">
    <subcellularLocation>
        <location evidence="1">Membrane</location>
        <topology evidence="1">Multi-pass membrane protein</topology>
    </subcellularLocation>
</comment>
<dbReference type="GO" id="GO:0005886">
    <property type="term" value="C:plasma membrane"/>
    <property type="evidence" value="ECO:0007669"/>
    <property type="project" value="TreeGrafter"/>
</dbReference>
<dbReference type="EnsemblMetazoa" id="AALB003545-RA">
    <property type="protein sequence ID" value="AALB003545-PA"/>
    <property type="gene ID" value="AALB003545"/>
</dbReference>
<dbReference type="PANTHER" id="PTHR21137">
    <property type="entry name" value="ODORANT RECEPTOR"/>
    <property type="match status" value="1"/>
</dbReference>
<evidence type="ECO:0000256" key="8">
    <source>
        <dbReference type="ARBA" id="ARBA00023224"/>
    </source>
</evidence>
<evidence type="ECO:0000256" key="4">
    <source>
        <dbReference type="ARBA" id="ARBA00022725"/>
    </source>
</evidence>